<sequence length="315" mass="32811">MKSWRFTGTNEPLRLEELPEPSAGPGKVVIDVKAAGICHTDVGILTDPGWMTMLGQVPVTLGHEDAGVISAVGDGVTDFKVGDRVAICPTTSAGCPGSSFDGGFGPKIVIGTEALVRIPDEVDFVNGAAATDAGMTSYAAVVRRGGVKAGDKVGIIGLGGLGQIGARVAHLLGAEVYVAEIKEDIWPLAKELGAVDVRRSIKDFNDVKFDVIIDFAGFGTTTADAVDVIGLGGVVVLVGMGKLETTIDSKSLIVNQCDLRGSNGGTPDDIRGVYELMRTGKLSPVTTCIGFDEVPQAIERLEAGDVKGRLVIRYE</sequence>
<dbReference type="InterPro" id="IPR013149">
    <property type="entry name" value="ADH-like_C"/>
</dbReference>
<dbReference type="EMBL" id="WDPD01000005">
    <property type="protein sequence ID" value="KAB7460687.1"/>
    <property type="molecule type" value="Genomic_DNA"/>
</dbReference>
<dbReference type="Gene3D" id="3.90.180.10">
    <property type="entry name" value="Medium-chain alcohol dehydrogenases, catalytic domain"/>
    <property type="match status" value="1"/>
</dbReference>
<evidence type="ECO:0000313" key="9">
    <source>
        <dbReference type="Proteomes" id="UP000429211"/>
    </source>
</evidence>
<keyword evidence="2 5" id="KW-0479">Metal-binding</keyword>
<dbReference type="Pfam" id="PF00107">
    <property type="entry name" value="ADH_zinc_N"/>
    <property type="match status" value="1"/>
</dbReference>
<keyword evidence="3 5" id="KW-0862">Zinc</keyword>
<keyword evidence="4 8" id="KW-0560">Oxidoreductase</keyword>
<evidence type="ECO:0000256" key="2">
    <source>
        <dbReference type="ARBA" id="ARBA00022723"/>
    </source>
</evidence>
<organism evidence="8">
    <name type="scientific">Bifidobacterium dentium</name>
    <dbReference type="NCBI Taxonomy" id="1689"/>
    <lineage>
        <taxon>Bacteria</taxon>
        <taxon>Bacillati</taxon>
        <taxon>Actinomycetota</taxon>
        <taxon>Actinomycetes</taxon>
        <taxon>Bifidobacteriales</taxon>
        <taxon>Bifidobacteriaceae</taxon>
        <taxon>Bifidobacterium</taxon>
    </lineage>
</organism>
<dbReference type="InterPro" id="IPR020843">
    <property type="entry name" value="ER"/>
</dbReference>
<dbReference type="InterPro" id="IPR013154">
    <property type="entry name" value="ADH-like_N"/>
</dbReference>
<reference evidence="8" key="2">
    <citation type="submission" date="2019-11" db="EMBL/GenBank/DDBJ databases">
        <authorList>
            <person name="Feng L."/>
        </authorList>
    </citation>
    <scope>NUCLEOTIDE SEQUENCE</scope>
    <source>
        <strain evidence="8">BdentiumLFYP24</strain>
    </source>
</reference>
<proteinExistence type="inferred from homology"/>
<reference evidence="7 9" key="1">
    <citation type="journal article" date="2019" name="Nat. Med.">
        <title>A library of human gut bacterial isolates paired with longitudinal multiomics data enables mechanistic microbiome research.</title>
        <authorList>
            <person name="Poyet M."/>
            <person name="Groussin M."/>
            <person name="Gibbons S.M."/>
            <person name="Avila-Pacheco J."/>
            <person name="Jiang X."/>
            <person name="Kearney S.M."/>
            <person name="Perrotta A.R."/>
            <person name="Berdy B."/>
            <person name="Zhao S."/>
            <person name="Lieberman T.D."/>
            <person name="Swanson P.K."/>
            <person name="Smith M."/>
            <person name="Roesemann S."/>
            <person name="Alexander J.E."/>
            <person name="Rich S.A."/>
            <person name="Livny J."/>
            <person name="Vlamakis H."/>
            <person name="Clish C."/>
            <person name="Bullock K."/>
            <person name="Deik A."/>
            <person name="Scott J."/>
            <person name="Pierce K.A."/>
            <person name="Xavier R.J."/>
            <person name="Alm E.J."/>
        </authorList>
    </citation>
    <scope>NUCLEOTIDE SEQUENCE [LARGE SCALE GENOMIC DNA]</scope>
    <source>
        <strain evidence="7 9">BIOML-A2</strain>
    </source>
</reference>
<evidence type="ECO:0000256" key="1">
    <source>
        <dbReference type="ARBA" id="ARBA00001947"/>
    </source>
</evidence>
<dbReference type="Proteomes" id="UP000429211">
    <property type="component" value="Unassembled WGS sequence"/>
</dbReference>
<dbReference type="AlphaFoldDB" id="A0A6N2SS92"/>
<dbReference type="RefSeq" id="WP_034521475.1">
    <property type="nucleotide sequence ID" value="NZ_CACRSP010000003.1"/>
</dbReference>
<dbReference type="CDD" id="cd08254">
    <property type="entry name" value="hydroxyacyl_CoA_DH"/>
    <property type="match status" value="1"/>
</dbReference>
<dbReference type="InterPro" id="IPR036291">
    <property type="entry name" value="NAD(P)-bd_dom_sf"/>
</dbReference>
<accession>A0A6N2SS92</accession>
<comment type="cofactor">
    <cofactor evidence="1 5">
        <name>Zn(2+)</name>
        <dbReference type="ChEBI" id="CHEBI:29105"/>
    </cofactor>
</comment>
<dbReference type="SUPFAM" id="SSF51735">
    <property type="entry name" value="NAD(P)-binding Rossmann-fold domains"/>
    <property type="match status" value="1"/>
</dbReference>
<evidence type="ECO:0000256" key="5">
    <source>
        <dbReference type="RuleBase" id="RU361277"/>
    </source>
</evidence>
<dbReference type="PROSITE" id="PS00059">
    <property type="entry name" value="ADH_ZINC"/>
    <property type="match status" value="1"/>
</dbReference>
<dbReference type="EC" id="1.1.1.1" evidence="8"/>
<dbReference type="SUPFAM" id="SSF50129">
    <property type="entry name" value="GroES-like"/>
    <property type="match status" value="1"/>
</dbReference>
<dbReference type="PANTHER" id="PTHR43401">
    <property type="entry name" value="L-THREONINE 3-DEHYDROGENASE"/>
    <property type="match status" value="1"/>
</dbReference>
<evidence type="ECO:0000256" key="4">
    <source>
        <dbReference type="ARBA" id="ARBA00023002"/>
    </source>
</evidence>
<dbReference type="GO" id="GO:0008270">
    <property type="term" value="F:zinc ion binding"/>
    <property type="evidence" value="ECO:0007669"/>
    <property type="project" value="InterPro"/>
</dbReference>
<dbReference type="InterPro" id="IPR050129">
    <property type="entry name" value="Zn_alcohol_dh"/>
</dbReference>
<dbReference type="InterPro" id="IPR011032">
    <property type="entry name" value="GroES-like_sf"/>
</dbReference>
<dbReference type="InterPro" id="IPR002328">
    <property type="entry name" value="ADH_Zn_CS"/>
</dbReference>
<gene>
    <name evidence="8" type="ORF">BDLFYP24_01650</name>
    <name evidence="7" type="ORF">GBB04_06410</name>
</gene>
<dbReference type="SMART" id="SM00829">
    <property type="entry name" value="PKS_ER"/>
    <property type="match status" value="1"/>
</dbReference>
<feature type="domain" description="Enoyl reductase (ER)" evidence="6">
    <location>
        <begin position="8"/>
        <end position="312"/>
    </location>
</feature>
<evidence type="ECO:0000313" key="8">
    <source>
        <dbReference type="EMBL" id="VYS95984.1"/>
    </source>
</evidence>
<dbReference type="Pfam" id="PF08240">
    <property type="entry name" value="ADH_N"/>
    <property type="match status" value="1"/>
</dbReference>
<evidence type="ECO:0000256" key="3">
    <source>
        <dbReference type="ARBA" id="ARBA00022833"/>
    </source>
</evidence>
<evidence type="ECO:0000313" key="7">
    <source>
        <dbReference type="EMBL" id="KAB7460687.1"/>
    </source>
</evidence>
<name>A0A6N2SS92_9BIFI</name>
<evidence type="ECO:0000259" key="6">
    <source>
        <dbReference type="SMART" id="SM00829"/>
    </source>
</evidence>
<dbReference type="EMBL" id="CACRSP010000003">
    <property type="protein sequence ID" value="VYS95984.1"/>
    <property type="molecule type" value="Genomic_DNA"/>
</dbReference>
<comment type="similarity">
    <text evidence="5">Belongs to the zinc-containing alcohol dehydrogenase family.</text>
</comment>
<protein>
    <submittedName>
        <fullName evidence="7 8">Alcohol dehydrogenase</fullName>
        <ecNumber evidence="8">1.1.1.1</ecNumber>
    </submittedName>
</protein>
<dbReference type="PANTHER" id="PTHR43401:SF4">
    <property type="entry name" value="D-ARABINOSE 1-DEHYDROGENASE (NADP(+))"/>
    <property type="match status" value="1"/>
</dbReference>
<dbReference type="GO" id="GO:0004022">
    <property type="term" value="F:alcohol dehydrogenase (NAD+) activity"/>
    <property type="evidence" value="ECO:0007669"/>
    <property type="project" value="UniProtKB-EC"/>
</dbReference>